<dbReference type="Gene3D" id="2.40.70.10">
    <property type="entry name" value="Acid Proteases"/>
    <property type="match status" value="2"/>
</dbReference>
<evidence type="ECO:0000259" key="4">
    <source>
        <dbReference type="PROSITE" id="PS51767"/>
    </source>
</evidence>
<name>A0A6A5XQE5_9PLEO</name>
<keyword evidence="5" id="KW-0378">Hydrolase</keyword>
<feature type="active site" evidence="2">
    <location>
        <position position="292"/>
    </location>
</feature>
<evidence type="ECO:0000313" key="6">
    <source>
        <dbReference type="Proteomes" id="UP000799778"/>
    </source>
</evidence>
<keyword evidence="6" id="KW-1185">Reference proteome</keyword>
<dbReference type="PROSITE" id="PS51767">
    <property type="entry name" value="PEPTIDASE_A1"/>
    <property type="match status" value="1"/>
</dbReference>
<evidence type="ECO:0000256" key="2">
    <source>
        <dbReference type="PIRSR" id="PIRSR601461-1"/>
    </source>
</evidence>
<keyword evidence="5" id="KW-0645">Protease</keyword>
<dbReference type="OrthoDB" id="771136at2759"/>
<dbReference type="Pfam" id="PF00026">
    <property type="entry name" value="Asp"/>
    <property type="match status" value="1"/>
</dbReference>
<dbReference type="RefSeq" id="XP_033382863.1">
    <property type="nucleotide sequence ID" value="XM_033533945.1"/>
</dbReference>
<evidence type="ECO:0000256" key="1">
    <source>
        <dbReference type="ARBA" id="ARBA00007447"/>
    </source>
</evidence>
<dbReference type="GO" id="GO:0004190">
    <property type="term" value="F:aspartic-type endopeptidase activity"/>
    <property type="evidence" value="ECO:0007669"/>
    <property type="project" value="InterPro"/>
</dbReference>
<dbReference type="InterPro" id="IPR001461">
    <property type="entry name" value="Aspartic_peptidase_A1"/>
</dbReference>
<feature type="active site" evidence="2">
    <location>
        <position position="90"/>
    </location>
</feature>
<dbReference type="PANTHER" id="PTHR47966:SF65">
    <property type="entry name" value="ASPARTIC-TYPE ENDOPEPTIDASE"/>
    <property type="match status" value="1"/>
</dbReference>
<dbReference type="PRINTS" id="PR00792">
    <property type="entry name" value="PEPSIN"/>
</dbReference>
<reference evidence="5" key="1">
    <citation type="journal article" date="2020" name="Stud. Mycol.">
        <title>101 Dothideomycetes genomes: a test case for predicting lifestyles and emergence of pathogens.</title>
        <authorList>
            <person name="Haridas S."/>
            <person name="Albert R."/>
            <person name="Binder M."/>
            <person name="Bloem J."/>
            <person name="Labutti K."/>
            <person name="Salamov A."/>
            <person name="Andreopoulos B."/>
            <person name="Baker S."/>
            <person name="Barry K."/>
            <person name="Bills G."/>
            <person name="Bluhm B."/>
            <person name="Cannon C."/>
            <person name="Castanera R."/>
            <person name="Culley D."/>
            <person name="Daum C."/>
            <person name="Ezra D."/>
            <person name="Gonzalez J."/>
            <person name="Henrissat B."/>
            <person name="Kuo A."/>
            <person name="Liang C."/>
            <person name="Lipzen A."/>
            <person name="Lutzoni F."/>
            <person name="Magnuson J."/>
            <person name="Mondo S."/>
            <person name="Nolan M."/>
            <person name="Ohm R."/>
            <person name="Pangilinan J."/>
            <person name="Park H.-J."/>
            <person name="Ramirez L."/>
            <person name="Alfaro M."/>
            <person name="Sun H."/>
            <person name="Tritt A."/>
            <person name="Yoshinaga Y."/>
            <person name="Zwiers L.-H."/>
            <person name="Turgeon B."/>
            <person name="Goodwin S."/>
            <person name="Spatafora J."/>
            <person name="Crous P."/>
            <person name="Grigoriev I."/>
        </authorList>
    </citation>
    <scope>NUCLEOTIDE SEQUENCE</scope>
    <source>
        <strain evidence="5">CBS 175.79</strain>
    </source>
</reference>
<proteinExistence type="inferred from homology"/>
<dbReference type="Proteomes" id="UP000799778">
    <property type="component" value="Unassembled WGS sequence"/>
</dbReference>
<dbReference type="InterPro" id="IPR021109">
    <property type="entry name" value="Peptidase_aspartic_dom_sf"/>
</dbReference>
<dbReference type="GO" id="GO:0006508">
    <property type="term" value="P:proteolysis"/>
    <property type="evidence" value="ECO:0007669"/>
    <property type="project" value="UniProtKB-KW"/>
</dbReference>
<feature type="signal peptide" evidence="3">
    <location>
        <begin position="1"/>
        <end position="23"/>
    </location>
</feature>
<sequence length="476" mass="53584">MASSTPLMRILIWVGVFTLQALAFSRNRTSRQAPPVVSDDQQLVKRIKRQDISKDVILHPFSGRGLPYFTDLLFPAPCGQPTAGMKISIDTGSSDFWIDSRKWCKCPVKDAVDKQLCTSLNSLKKKGGVTIEYDDNSKVTGAFLEEDLFFGKEETLEGVTMMAAWGFEPEAKFQGNNAPTGVVGLSFIRNQQVQNQQKYWTLPYVLENNAITSSNAFSMWFEETKDHDDFEGKIFFGGYVTNYYKGALTTFPLLNGASLKVPTEIVIQLDGIKYKGKDTFYNCKDSLPVLLDTGTYSSFVPIDIFKTLVDQIGPNEIHENSVRVYAVFDCKRLDLEETVDFQIGKLKVPVPLKDLIREVTQEEIDDRKSPWLKKGKCTTHAINAFPSAESRAITNGFQGQMRPVDRNDRHILGVTFLRRLIVLYDLPQGEVALGLADQVAMKKVKPKLYSFDDVKRHQGQGPYNPVQGVEEVCRRA</sequence>
<dbReference type="AlphaFoldDB" id="A0A6A5XQE5"/>
<dbReference type="GeneID" id="54291342"/>
<gene>
    <name evidence="5" type="ORF">BU24DRAFT_493114</name>
</gene>
<dbReference type="PANTHER" id="PTHR47966">
    <property type="entry name" value="BETA-SITE APP-CLEAVING ENZYME, ISOFORM A-RELATED"/>
    <property type="match status" value="1"/>
</dbReference>
<accession>A0A6A5XQE5</accession>
<keyword evidence="3" id="KW-0732">Signal</keyword>
<protein>
    <submittedName>
        <fullName evidence="5">Acid protease</fullName>
    </submittedName>
</protein>
<evidence type="ECO:0000313" key="5">
    <source>
        <dbReference type="EMBL" id="KAF2014524.1"/>
    </source>
</evidence>
<dbReference type="SUPFAM" id="SSF50630">
    <property type="entry name" value="Acid proteases"/>
    <property type="match status" value="1"/>
</dbReference>
<dbReference type="EMBL" id="ML978070">
    <property type="protein sequence ID" value="KAF2014524.1"/>
    <property type="molecule type" value="Genomic_DNA"/>
</dbReference>
<comment type="similarity">
    <text evidence="1">Belongs to the peptidase A1 family.</text>
</comment>
<organism evidence="5 6">
    <name type="scientific">Aaosphaeria arxii CBS 175.79</name>
    <dbReference type="NCBI Taxonomy" id="1450172"/>
    <lineage>
        <taxon>Eukaryota</taxon>
        <taxon>Fungi</taxon>
        <taxon>Dikarya</taxon>
        <taxon>Ascomycota</taxon>
        <taxon>Pezizomycotina</taxon>
        <taxon>Dothideomycetes</taxon>
        <taxon>Pleosporomycetidae</taxon>
        <taxon>Pleosporales</taxon>
        <taxon>Pleosporales incertae sedis</taxon>
        <taxon>Aaosphaeria</taxon>
    </lineage>
</organism>
<feature type="domain" description="Peptidase A1" evidence="4">
    <location>
        <begin position="72"/>
        <end position="434"/>
    </location>
</feature>
<evidence type="ECO:0000256" key="3">
    <source>
        <dbReference type="SAM" id="SignalP"/>
    </source>
</evidence>
<feature type="chain" id="PRO_5025429443" evidence="3">
    <location>
        <begin position="24"/>
        <end position="476"/>
    </location>
</feature>
<dbReference type="InterPro" id="IPR033121">
    <property type="entry name" value="PEPTIDASE_A1"/>
</dbReference>